<protein>
    <submittedName>
        <fullName evidence="1">Uncharacterized protein</fullName>
    </submittedName>
</protein>
<proteinExistence type="predicted"/>
<comment type="caution">
    <text evidence="1">The sequence shown here is derived from an EMBL/GenBank/DDBJ whole genome shotgun (WGS) entry which is preliminary data.</text>
</comment>
<dbReference type="EMBL" id="LAZR01042670">
    <property type="protein sequence ID" value="KKL08971.1"/>
    <property type="molecule type" value="Genomic_DNA"/>
</dbReference>
<sequence>MGRDGPVTGIHTGNRRFTGQIQFDQTVTGMIGVPGTGKIYYVNVNKAGGSTGNGLSWKGAFLTVTEGFAALSDYD</sequence>
<accession>A0A0F9CTH5</accession>
<evidence type="ECO:0000313" key="1">
    <source>
        <dbReference type="EMBL" id="KKL08971.1"/>
    </source>
</evidence>
<name>A0A0F9CTH5_9ZZZZ</name>
<gene>
    <name evidence="1" type="ORF">LCGC14_2570550</name>
</gene>
<organism evidence="1">
    <name type="scientific">marine sediment metagenome</name>
    <dbReference type="NCBI Taxonomy" id="412755"/>
    <lineage>
        <taxon>unclassified sequences</taxon>
        <taxon>metagenomes</taxon>
        <taxon>ecological metagenomes</taxon>
    </lineage>
</organism>
<dbReference type="AlphaFoldDB" id="A0A0F9CTH5"/>
<feature type="non-terminal residue" evidence="1">
    <location>
        <position position="75"/>
    </location>
</feature>
<reference evidence="1" key="1">
    <citation type="journal article" date="2015" name="Nature">
        <title>Complex archaea that bridge the gap between prokaryotes and eukaryotes.</title>
        <authorList>
            <person name="Spang A."/>
            <person name="Saw J.H."/>
            <person name="Jorgensen S.L."/>
            <person name="Zaremba-Niedzwiedzka K."/>
            <person name="Martijn J."/>
            <person name="Lind A.E."/>
            <person name="van Eijk R."/>
            <person name="Schleper C."/>
            <person name="Guy L."/>
            <person name="Ettema T.J."/>
        </authorList>
    </citation>
    <scope>NUCLEOTIDE SEQUENCE</scope>
</reference>